<accession>A0A8J2KGF5</accession>
<evidence type="ECO:0000313" key="1">
    <source>
        <dbReference type="EMBL" id="CAG7786240.1"/>
    </source>
</evidence>
<dbReference type="EMBL" id="CAJVCH010313255">
    <property type="protein sequence ID" value="CAG7786240.1"/>
    <property type="molecule type" value="Genomic_DNA"/>
</dbReference>
<proteinExistence type="predicted"/>
<sequence length="20" mass="2337">ISLHLPSSCRWQREGQLRGL</sequence>
<keyword evidence="2" id="KW-1185">Reference proteome</keyword>
<feature type="non-terminal residue" evidence="1">
    <location>
        <position position="1"/>
    </location>
</feature>
<reference evidence="1" key="1">
    <citation type="submission" date="2021-06" db="EMBL/GenBank/DDBJ databases">
        <authorList>
            <person name="Hodson N. C."/>
            <person name="Mongue J. A."/>
            <person name="Jaron S. K."/>
        </authorList>
    </citation>
    <scope>NUCLEOTIDE SEQUENCE</scope>
</reference>
<comment type="caution">
    <text evidence="1">The sequence shown here is derived from an EMBL/GenBank/DDBJ whole genome shotgun (WGS) entry which is preliminary data.</text>
</comment>
<dbReference type="Proteomes" id="UP000708208">
    <property type="component" value="Unassembled WGS sequence"/>
</dbReference>
<protein>
    <submittedName>
        <fullName evidence="1">Uncharacterized protein</fullName>
    </submittedName>
</protein>
<dbReference type="AlphaFoldDB" id="A0A8J2KGF5"/>
<evidence type="ECO:0000313" key="2">
    <source>
        <dbReference type="Proteomes" id="UP000708208"/>
    </source>
</evidence>
<name>A0A8J2KGF5_9HEXA</name>
<organism evidence="1 2">
    <name type="scientific">Allacma fusca</name>
    <dbReference type="NCBI Taxonomy" id="39272"/>
    <lineage>
        <taxon>Eukaryota</taxon>
        <taxon>Metazoa</taxon>
        <taxon>Ecdysozoa</taxon>
        <taxon>Arthropoda</taxon>
        <taxon>Hexapoda</taxon>
        <taxon>Collembola</taxon>
        <taxon>Symphypleona</taxon>
        <taxon>Sminthuridae</taxon>
        <taxon>Allacma</taxon>
    </lineage>
</organism>
<gene>
    <name evidence="1" type="ORF">AFUS01_LOCUS24815</name>
</gene>